<dbReference type="SMART" id="SM00008">
    <property type="entry name" value="HormR"/>
    <property type="match status" value="1"/>
</dbReference>
<feature type="transmembrane region" description="Helical" evidence="12">
    <location>
        <begin position="362"/>
        <end position="385"/>
    </location>
</feature>
<keyword evidence="16" id="KW-1185">Reference proteome</keyword>
<feature type="region of interest" description="Disordered" evidence="11">
    <location>
        <begin position="508"/>
        <end position="570"/>
    </location>
</feature>
<feature type="transmembrane region" description="Helical" evidence="12">
    <location>
        <begin position="219"/>
        <end position="239"/>
    </location>
</feature>
<evidence type="ECO:0000256" key="2">
    <source>
        <dbReference type="ARBA" id="ARBA00005314"/>
    </source>
</evidence>
<dbReference type="Pfam" id="PF00002">
    <property type="entry name" value="7tm_2"/>
    <property type="match status" value="1"/>
</dbReference>
<dbReference type="InterPro" id="IPR001879">
    <property type="entry name" value="GPCR_2_extracellular_dom"/>
</dbReference>
<feature type="domain" description="G-protein coupled receptors family 2 profile 2" evidence="14">
    <location>
        <begin position="128"/>
        <end position="386"/>
    </location>
</feature>
<dbReference type="InterPro" id="IPR017983">
    <property type="entry name" value="GPCR_2_secretin-like_CS"/>
</dbReference>
<keyword evidence="9" id="KW-0325">Glycoprotein</keyword>
<accession>A0ABP1RXL8</accession>
<dbReference type="InterPro" id="IPR050332">
    <property type="entry name" value="GPCR_2"/>
</dbReference>
<keyword evidence="8" id="KW-0675">Receptor</keyword>
<evidence type="ECO:0000256" key="3">
    <source>
        <dbReference type="ARBA" id="ARBA00022475"/>
    </source>
</evidence>
<dbReference type="SUPFAM" id="SSF111418">
    <property type="entry name" value="Hormone receptor domain"/>
    <property type="match status" value="1"/>
</dbReference>
<feature type="region of interest" description="Disordered" evidence="11">
    <location>
        <begin position="454"/>
        <end position="475"/>
    </location>
</feature>
<evidence type="ECO:0000256" key="10">
    <source>
        <dbReference type="ARBA" id="ARBA00023224"/>
    </source>
</evidence>
<gene>
    <name evidence="15" type="ORF">ODALV1_LOCUS27237</name>
</gene>
<feature type="transmembrane region" description="Helical" evidence="12">
    <location>
        <begin position="329"/>
        <end position="350"/>
    </location>
</feature>
<evidence type="ECO:0000256" key="12">
    <source>
        <dbReference type="SAM" id="Phobius"/>
    </source>
</evidence>
<evidence type="ECO:0000256" key="6">
    <source>
        <dbReference type="ARBA" id="ARBA00023040"/>
    </source>
</evidence>
<dbReference type="Proteomes" id="UP001642540">
    <property type="component" value="Unassembled WGS sequence"/>
</dbReference>
<keyword evidence="6" id="KW-0297">G-protein coupled receptor</keyword>
<dbReference type="PROSITE" id="PS50227">
    <property type="entry name" value="G_PROTEIN_RECEP_F2_3"/>
    <property type="match status" value="1"/>
</dbReference>
<evidence type="ECO:0000256" key="5">
    <source>
        <dbReference type="ARBA" id="ARBA00022989"/>
    </source>
</evidence>
<dbReference type="InterPro" id="IPR036445">
    <property type="entry name" value="GPCR_2_extracell_dom_sf"/>
</dbReference>
<evidence type="ECO:0000256" key="11">
    <source>
        <dbReference type="SAM" id="MobiDB-lite"/>
    </source>
</evidence>
<evidence type="ECO:0000259" key="14">
    <source>
        <dbReference type="PROSITE" id="PS50261"/>
    </source>
</evidence>
<feature type="transmembrane region" description="Helical" evidence="12">
    <location>
        <begin position="130"/>
        <end position="151"/>
    </location>
</feature>
<sequence>MSSWCLKRSGIFGKDKCALAYHNETLPGQCPPAWDKFLCWPPANPNSTMRLPCPRKSGNDITKFAFRVCQPNGTWWQNPDNNGNLSESGWTNYQPCFNNYTIDLTRRLMGSTNSTEESLRKVHIAYYTRIVEMVGLIISGLSLILALIIFGRFRNLWNNRTRIHKNLFIAMTIQVLVRLILYSDQYVSHKLPFECYTLDRMEYTCESGYTILEYAKTSMFLWMFIEGLYLHNMITVAVFQEHLSLSFYYLLGWGVPILLTSIWMFITATEFHGVCCWSGYNFSRTYMLLEGTRLIVIFLNLLFLLNIMRVLVTKLRESNSTEAQQVRKAVRAAIVLLPLLGITNSIQMVHSPIEKSPTEFAIWSYGTAFLSTFQGFFCSLIYCFLNGEVQLQVRRYFRAIRHRKSAGLRRKSFAPGASMINHINTLKKGEGGGYKQYGSRLDMELQGKVNVKETEDGGRVRGRDDTKNHGGRRMDPLFENWDEADLSSHNNVIIELVEVPHNITQVNGRSHMGTTQTGSVDIHGKNISTSGTSTGVQNPSVGDGSSRSKSHDNVPHTKEHKVDTENENIR</sequence>
<keyword evidence="3" id="KW-1003">Cell membrane</keyword>
<dbReference type="PANTHER" id="PTHR45620:SF17">
    <property type="entry name" value="PDF RECEPTOR"/>
    <property type="match status" value="1"/>
</dbReference>
<reference evidence="15 16" key="1">
    <citation type="submission" date="2024-08" db="EMBL/GenBank/DDBJ databases">
        <authorList>
            <person name="Cucini C."/>
            <person name="Frati F."/>
        </authorList>
    </citation>
    <scope>NUCLEOTIDE SEQUENCE [LARGE SCALE GENOMIC DNA]</scope>
</reference>
<keyword evidence="7 12" id="KW-0472">Membrane</keyword>
<comment type="caution">
    <text evidence="15">The sequence shown here is derived from an EMBL/GenBank/DDBJ whole genome shotgun (WGS) entry which is preliminary data.</text>
</comment>
<protein>
    <recommendedName>
        <fullName evidence="17">PDF receptor</fullName>
    </recommendedName>
</protein>
<feature type="domain" description="G-protein coupled receptors family 2 profile 1" evidence="13">
    <location>
        <begin position="16"/>
        <end position="100"/>
    </location>
</feature>
<dbReference type="Gene3D" id="1.20.1070.10">
    <property type="entry name" value="Rhodopsin 7-helix transmembrane proteins"/>
    <property type="match status" value="1"/>
</dbReference>
<feature type="compositionally biased region" description="Basic and acidic residues" evidence="11">
    <location>
        <begin position="549"/>
        <end position="570"/>
    </location>
</feature>
<dbReference type="PANTHER" id="PTHR45620">
    <property type="entry name" value="PDF RECEPTOR-LIKE PROTEIN-RELATED"/>
    <property type="match status" value="1"/>
</dbReference>
<dbReference type="Pfam" id="PF02793">
    <property type="entry name" value="HRM"/>
    <property type="match status" value="1"/>
</dbReference>
<dbReference type="InterPro" id="IPR000832">
    <property type="entry name" value="GPCR_2_secretin-like"/>
</dbReference>
<feature type="compositionally biased region" description="Polar residues" evidence="11">
    <location>
        <begin position="508"/>
        <end position="519"/>
    </location>
</feature>
<evidence type="ECO:0000256" key="4">
    <source>
        <dbReference type="ARBA" id="ARBA00022692"/>
    </source>
</evidence>
<name>A0ABP1RXL8_9HEXA</name>
<feature type="transmembrane region" description="Helical" evidence="12">
    <location>
        <begin position="246"/>
        <end position="266"/>
    </location>
</feature>
<comment type="similarity">
    <text evidence="2">Belongs to the G-protein coupled receptor 2 family.</text>
</comment>
<dbReference type="PROSITE" id="PS50261">
    <property type="entry name" value="G_PROTEIN_RECEP_F2_4"/>
    <property type="match status" value="1"/>
</dbReference>
<evidence type="ECO:0000259" key="13">
    <source>
        <dbReference type="PROSITE" id="PS50227"/>
    </source>
</evidence>
<comment type="subcellular location">
    <subcellularLocation>
        <location evidence="1">Cell membrane</location>
        <topology evidence="1">Multi-pass membrane protein</topology>
    </subcellularLocation>
</comment>
<organism evidence="15 16">
    <name type="scientific">Orchesella dallaii</name>
    <dbReference type="NCBI Taxonomy" id="48710"/>
    <lineage>
        <taxon>Eukaryota</taxon>
        <taxon>Metazoa</taxon>
        <taxon>Ecdysozoa</taxon>
        <taxon>Arthropoda</taxon>
        <taxon>Hexapoda</taxon>
        <taxon>Collembola</taxon>
        <taxon>Entomobryomorpha</taxon>
        <taxon>Entomobryoidea</taxon>
        <taxon>Orchesellidae</taxon>
        <taxon>Orchesellinae</taxon>
        <taxon>Orchesella</taxon>
    </lineage>
</organism>
<feature type="compositionally biased region" description="Polar residues" evidence="11">
    <location>
        <begin position="526"/>
        <end position="547"/>
    </location>
</feature>
<feature type="transmembrane region" description="Helical" evidence="12">
    <location>
        <begin position="286"/>
        <end position="308"/>
    </location>
</feature>
<proteinExistence type="inferred from homology"/>
<evidence type="ECO:0000256" key="8">
    <source>
        <dbReference type="ARBA" id="ARBA00023170"/>
    </source>
</evidence>
<evidence type="ECO:0000313" key="15">
    <source>
        <dbReference type="EMBL" id="CAL8138148.1"/>
    </source>
</evidence>
<dbReference type="Gene3D" id="4.10.1240.10">
    <property type="entry name" value="GPCR, family 2, extracellular hormone receptor domain"/>
    <property type="match status" value="1"/>
</dbReference>
<dbReference type="PRINTS" id="PR00249">
    <property type="entry name" value="GPCRSECRETIN"/>
</dbReference>
<dbReference type="EMBL" id="CAXLJM020000122">
    <property type="protein sequence ID" value="CAL8138148.1"/>
    <property type="molecule type" value="Genomic_DNA"/>
</dbReference>
<keyword evidence="5 12" id="KW-1133">Transmembrane helix</keyword>
<evidence type="ECO:0000256" key="9">
    <source>
        <dbReference type="ARBA" id="ARBA00023180"/>
    </source>
</evidence>
<evidence type="ECO:0008006" key="17">
    <source>
        <dbReference type="Google" id="ProtNLM"/>
    </source>
</evidence>
<evidence type="ECO:0000256" key="1">
    <source>
        <dbReference type="ARBA" id="ARBA00004651"/>
    </source>
</evidence>
<feature type="transmembrane region" description="Helical" evidence="12">
    <location>
        <begin position="163"/>
        <end position="181"/>
    </location>
</feature>
<keyword evidence="4 12" id="KW-0812">Transmembrane</keyword>
<keyword evidence="10" id="KW-0807">Transducer</keyword>
<dbReference type="InterPro" id="IPR017981">
    <property type="entry name" value="GPCR_2-like_7TM"/>
</dbReference>
<dbReference type="PROSITE" id="PS00649">
    <property type="entry name" value="G_PROTEIN_RECEP_F2_1"/>
    <property type="match status" value="1"/>
</dbReference>
<evidence type="ECO:0000256" key="7">
    <source>
        <dbReference type="ARBA" id="ARBA00023136"/>
    </source>
</evidence>
<evidence type="ECO:0000313" key="16">
    <source>
        <dbReference type="Proteomes" id="UP001642540"/>
    </source>
</evidence>